<evidence type="ECO:0000256" key="1">
    <source>
        <dbReference type="ARBA" id="ARBA00023015"/>
    </source>
</evidence>
<evidence type="ECO:0000256" key="3">
    <source>
        <dbReference type="ARBA" id="ARBA00023163"/>
    </source>
</evidence>
<evidence type="ECO:0000259" key="4">
    <source>
        <dbReference type="PROSITE" id="PS50995"/>
    </source>
</evidence>
<dbReference type="eggNOG" id="COG1846">
    <property type="taxonomic scope" value="Bacteria"/>
</dbReference>
<dbReference type="AlphaFoldDB" id="A0A086P7G8"/>
<protein>
    <submittedName>
        <fullName evidence="5">MarR family transcriptional regulator</fullName>
    </submittedName>
</protein>
<evidence type="ECO:0000256" key="2">
    <source>
        <dbReference type="ARBA" id="ARBA00023125"/>
    </source>
</evidence>
<dbReference type="SUPFAM" id="SSF46785">
    <property type="entry name" value="Winged helix' DNA-binding domain"/>
    <property type="match status" value="1"/>
</dbReference>
<evidence type="ECO:0000313" key="6">
    <source>
        <dbReference type="Proteomes" id="UP000024284"/>
    </source>
</evidence>
<organism evidence="5 6">
    <name type="scientific">Sphingobium herbicidovorans (strain ATCC 700291 / DSM 11019 / CCUG 56400 / KCTC 2939 / LMG 18315 / NBRC 16415 / MH)</name>
    <name type="common">Sphingomonas herbicidovorans</name>
    <dbReference type="NCBI Taxonomy" id="1219045"/>
    <lineage>
        <taxon>Bacteria</taxon>
        <taxon>Pseudomonadati</taxon>
        <taxon>Pseudomonadota</taxon>
        <taxon>Alphaproteobacteria</taxon>
        <taxon>Sphingomonadales</taxon>
        <taxon>Sphingomonadaceae</taxon>
        <taxon>Sphingobium</taxon>
    </lineage>
</organism>
<dbReference type="PATRIC" id="fig|1219045.3.peg.2919"/>
<dbReference type="PROSITE" id="PS50995">
    <property type="entry name" value="HTH_MARR_2"/>
    <property type="match status" value="1"/>
</dbReference>
<keyword evidence="2" id="KW-0238">DNA-binding</keyword>
<accession>A0A086P7G8</accession>
<dbReference type="PANTHER" id="PTHR35790:SF4">
    <property type="entry name" value="HTH-TYPE TRANSCRIPTIONAL REGULATOR PCHR"/>
    <property type="match status" value="1"/>
</dbReference>
<sequence length="161" mass="18231">MAKRAEIDEETEPRLQLDAFLPFELAVIANRISQMIGNLISSSFDLQVPDWRILVTLDRYGPLPPNEVAEKTAMDKARVSRAQRRLSDLKLVSTADDPEDGRRKVLSLEALGHEVCREIIPEALEKERQLLNCLTPAEEVAFRSILAKLHTYTEGITFEDT</sequence>
<dbReference type="InterPro" id="IPR036388">
    <property type="entry name" value="WH-like_DNA-bd_sf"/>
</dbReference>
<dbReference type="SMART" id="SM00347">
    <property type="entry name" value="HTH_MARR"/>
    <property type="match status" value="1"/>
</dbReference>
<evidence type="ECO:0000313" key="5">
    <source>
        <dbReference type="EMBL" id="KFG89336.1"/>
    </source>
</evidence>
<dbReference type="Gene3D" id="1.10.10.10">
    <property type="entry name" value="Winged helix-like DNA-binding domain superfamily/Winged helix DNA-binding domain"/>
    <property type="match status" value="1"/>
</dbReference>
<feature type="domain" description="HTH marR-type" evidence="4">
    <location>
        <begin position="18"/>
        <end position="151"/>
    </location>
</feature>
<dbReference type="InterPro" id="IPR052067">
    <property type="entry name" value="Metal_resp_HTH_trans_reg"/>
</dbReference>
<keyword evidence="1" id="KW-0805">Transcription regulation</keyword>
<name>A0A086P7G8_SPHHM</name>
<gene>
    <name evidence="5" type="ORF">BV98_002878</name>
</gene>
<dbReference type="InterPro" id="IPR000835">
    <property type="entry name" value="HTH_MarR-typ"/>
</dbReference>
<comment type="caution">
    <text evidence="5">The sequence shown here is derived from an EMBL/GenBank/DDBJ whole genome shotgun (WGS) entry which is preliminary data.</text>
</comment>
<keyword evidence="6" id="KW-1185">Reference proteome</keyword>
<dbReference type="RefSeq" id="WP_051908384.1">
    <property type="nucleotide sequence ID" value="NZ_BCZD01000043.1"/>
</dbReference>
<dbReference type="InterPro" id="IPR036390">
    <property type="entry name" value="WH_DNA-bd_sf"/>
</dbReference>
<keyword evidence="3" id="KW-0804">Transcription</keyword>
<dbReference type="Proteomes" id="UP000024284">
    <property type="component" value="Unassembled WGS sequence"/>
</dbReference>
<dbReference type="GO" id="GO:0003677">
    <property type="term" value="F:DNA binding"/>
    <property type="evidence" value="ECO:0007669"/>
    <property type="project" value="UniProtKB-KW"/>
</dbReference>
<dbReference type="STRING" id="76947.GCA_002080435_03508"/>
<dbReference type="GO" id="GO:0003700">
    <property type="term" value="F:DNA-binding transcription factor activity"/>
    <property type="evidence" value="ECO:0007669"/>
    <property type="project" value="InterPro"/>
</dbReference>
<reference evidence="5" key="1">
    <citation type="submission" date="2014-08" db="EMBL/GenBank/DDBJ databases">
        <title>Draft genome sequences of Sphingobium herbicidovorans.</title>
        <authorList>
            <person name="Gan H.M."/>
            <person name="Gan H.Y."/>
            <person name="Savka M.A."/>
        </authorList>
    </citation>
    <scope>NUCLEOTIDE SEQUENCE [LARGE SCALE GENOMIC DNA]</scope>
    <source>
        <strain evidence="5">NBRC 16415</strain>
    </source>
</reference>
<dbReference type="Pfam" id="PF12802">
    <property type="entry name" value="MarR_2"/>
    <property type="match status" value="1"/>
</dbReference>
<dbReference type="PANTHER" id="PTHR35790">
    <property type="entry name" value="HTH-TYPE TRANSCRIPTIONAL REGULATOR PCHR"/>
    <property type="match status" value="1"/>
</dbReference>
<proteinExistence type="predicted"/>
<dbReference type="EMBL" id="JFZA02000032">
    <property type="protein sequence ID" value="KFG89336.1"/>
    <property type="molecule type" value="Genomic_DNA"/>
</dbReference>